<dbReference type="InterPro" id="IPR009003">
    <property type="entry name" value="Peptidase_S1_PA"/>
</dbReference>
<comment type="similarity">
    <text evidence="9">Belongs to the peptidase S1 family. CLIP subfamily.</text>
</comment>
<dbReference type="PROSITE" id="PS50240">
    <property type="entry name" value="TRYPSIN_DOM"/>
    <property type="match status" value="1"/>
</dbReference>
<protein>
    <recommendedName>
        <fullName evidence="10">Peptidase S1 domain-containing protein</fullName>
    </recommendedName>
</protein>
<dbReference type="Proteomes" id="UP001321473">
    <property type="component" value="Unassembled WGS sequence"/>
</dbReference>
<dbReference type="Pfam" id="PF00089">
    <property type="entry name" value="Trypsin"/>
    <property type="match status" value="1"/>
</dbReference>
<dbReference type="CDD" id="cd00190">
    <property type="entry name" value="Tryp_SPc"/>
    <property type="match status" value="1"/>
</dbReference>
<keyword evidence="12" id="KW-1185">Reference proteome</keyword>
<dbReference type="PANTHER" id="PTHR24256">
    <property type="entry name" value="TRYPTASE-RELATED"/>
    <property type="match status" value="1"/>
</dbReference>
<feature type="domain" description="Peptidase S1" evidence="10">
    <location>
        <begin position="40"/>
        <end position="277"/>
    </location>
</feature>
<dbReference type="InterPro" id="IPR001314">
    <property type="entry name" value="Peptidase_S1A"/>
</dbReference>
<keyword evidence="2" id="KW-0964">Secreted</keyword>
<keyword evidence="8" id="KW-1015">Disulfide bond</keyword>
<dbReference type="InterPro" id="IPR018114">
    <property type="entry name" value="TRYPSIN_HIS"/>
</dbReference>
<comment type="subcellular location">
    <subcellularLocation>
        <location evidence="1">Secreted</location>
    </subcellularLocation>
</comment>
<evidence type="ECO:0000313" key="11">
    <source>
        <dbReference type="EMBL" id="KAK8757882.1"/>
    </source>
</evidence>
<dbReference type="GO" id="GO:0004252">
    <property type="term" value="F:serine-type endopeptidase activity"/>
    <property type="evidence" value="ECO:0007669"/>
    <property type="project" value="InterPro"/>
</dbReference>
<evidence type="ECO:0000256" key="8">
    <source>
        <dbReference type="ARBA" id="ARBA00023157"/>
    </source>
</evidence>
<dbReference type="PROSITE" id="PS00134">
    <property type="entry name" value="TRYPSIN_HIS"/>
    <property type="match status" value="1"/>
</dbReference>
<dbReference type="AlphaFoldDB" id="A0AAQ4D5Z2"/>
<evidence type="ECO:0000256" key="3">
    <source>
        <dbReference type="ARBA" id="ARBA00022670"/>
    </source>
</evidence>
<dbReference type="EMBL" id="JARKHS020034718">
    <property type="protein sequence ID" value="KAK8757882.1"/>
    <property type="molecule type" value="Genomic_DNA"/>
</dbReference>
<dbReference type="SMART" id="SM00020">
    <property type="entry name" value="Tryp_SPc"/>
    <property type="match status" value="1"/>
</dbReference>
<dbReference type="Gene3D" id="2.40.10.10">
    <property type="entry name" value="Trypsin-like serine proteases"/>
    <property type="match status" value="1"/>
</dbReference>
<comment type="caution">
    <text evidence="11">The sequence shown here is derived from an EMBL/GenBank/DDBJ whole genome shotgun (WGS) entry which is preliminary data.</text>
</comment>
<name>A0AAQ4D5Z2_AMBAM</name>
<organism evidence="11 12">
    <name type="scientific">Amblyomma americanum</name>
    <name type="common">Lone star tick</name>
    <dbReference type="NCBI Taxonomy" id="6943"/>
    <lineage>
        <taxon>Eukaryota</taxon>
        <taxon>Metazoa</taxon>
        <taxon>Ecdysozoa</taxon>
        <taxon>Arthropoda</taxon>
        <taxon>Chelicerata</taxon>
        <taxon>Arachnida</taxon>
        <taxon>Acari</taxon>
        <taxon>Parasitiformes</taxon>
        <taxon>Ixodida</taxon>
        <taxon>Ixodoidea</taxon>
        <taxon>Ixodidae</taxon>
        <taxon>Amblyomminae</taxon>
        <taxon>Amblyomma</taxon>
    </lineage>
</organism>
<dbReference type="GO" id="GO:0005576">
    <property type="term" value="C:extracellular region"/>
    <property type="evidence" value="ECO:0007669"/>
    <property type="project" value="UniProtKB-SubCell"/>
</dbReference>
<evidence type="ECO:0000256" key="4">
    <source>
        <dbReference type="ARBA" id="ARBA00022729"/>
    </source>
</evidence>
<dbReference type="InterPro" id="IPR001254">
    <property type="entry name" value="Trypsin_dom"/>
</dbReference>
<keyword evidence="7" id="KW-0865">Zymogen</keyword>
<dbReference type="InterPro" id="IPR043504">
    <property type="entry name" value="Peptidase_S1_PA_chymotrypsin"/>
</dbReference>
<reference evidence="11 12" key="1">
    <citation type="journal article" date="2023" name="Arcadia Sci">
        <title>De novo assembly of a long-read Amblyomma americanum tick genome.</title>
        <authorList>
            <person name="Chou S."/>
            <person name="Poskanzer K.E."/>
            <person name="Rollins M."/>
            <person name="Thuy-Boun P.S."/>
        </authorList>
    </citation>
    <scope>NUCLEOTIDE SEQUENCE [LARGE SCALE GENOMIC DNA]</scope>
    <source>
        <strain evidence="11">F_SG_1</strain>
        <tissue evidence="11">Salivary glands</tissue>
    </source>
</reference>
<accession>A0AAQ4D5Z2</accession>
<dbReference type="PRINTS" id="PR00722">
    <property type="entry name" value="CHYMOTRYPSIN"/>
</dbReference>
<dbReference type="SUPFAM" id="SSF50494">
    <property type="entry name" value="Trypsin-like serine proteases"/>
    <property type="match status" value="1"/>
</dbReference>
<keyword evidence="5" id="KW-0378">Hydrolase</keyword>
<evidence type="ECO:0000256" key="7">
    <source>
        <dbReference type="ARBA" id="ARBA00023145"/>
    </source>
</evidence>
<keyword evidence="6" id="KW-0720">Serine protease</keyword>
<dbReference type="FunFam" id="2.40.10.10:FF:000146">
    <property type="entry name" value="Serine protease 53"/>
    <property type="match status" value="1"/>
</dbReference>
<evidence type="ECO:0000256" key="5">
    <source>
        <dbReference type="ARBA" id="ARBA00022801"/>
    </source>
</evidence>
<evidence type="ECO:0000256" key="1">
    <source>
        <dbReference type="ARBA" id="ARBA00004613"/>
    </source>
</evidence>
<dbReference type="GO" id="GO:0006508">
    <property type="term" value="P:proteolysis"/>
    <property type="evidence" value="ECO:0007669"/>
    <property type="project" value="UniProtKB-KW"/>
</dbReference>
<dbReference type="InterPro" id="IPR051487">
    <property type="entry name" value="Ser/Thr_Proteases_Immune/Dev"/>
</dbReference>
<evidence type="ECO:0000256" key="2">
    <source>
        <dbReference type="ARBA" id="ARBA00022525"/>
    </source>
</evidence>
<sequence>MRYVMRGLRGWKSARAFALATLATLALTCNAYQLCGTAPMRQGTAFSEVTPSHWPWNAAIHTIAKFRPEQYCSGALINDRHVVTAAHCVDKRRSDGLRVHLGSWRRNVLDEGEVALPVKELCIHQNYSGSANDIAIIKLAEPVEFTSRIRPICLPRRNEHLPKDSEAYTTGWSARKGKPTRRTRRTLQELKLTLMNKMKCVNSFDVILSEDVLCAPHDYGSLCEGDSGAPVMQNVGGQWFLQGVLSGGPATCGDPTLPMVFTRIASFVDNFITAYLKARTESQKVAICTLK</sequence>
<proteinExistence type="inferred from homology"/>
<keyword evidence="3" id="KW-0645">Protease</keyword>
<evidence type="ECO:0000256" key="6">
    <source>
        <dbReference type="ARBA" id="ARBA00022825"/>
    </source>
</evidence>
<evidence type="ECO:0000313" key="12">
    <source>
        <dbReference type="Proteomes" id="UP001321473"/>
    </source>
</evidence>
<gene>
    <name evidence="11" type="ORF">V5799_004485</name>
</gene>
<evidence type="ECO:0000256" key="9">
    <source>
        <dbReference type="ARBA" id="ARBA00024195"/>
    </source>
</evidence>
<keyword evidence="4" id="KW-0732">Signal</keyword>
<evidence type="ECO:0000259" key="10">
    <source>
        <dbReference type="PROSITE" id="PS50240"/>
    </source>
</evidence>